<evidence type="ECO:0000256" key="2">
    <source>
        <dbReference type="ARBA" id="ARBA00022692"/>
    </source>
</evidence>
<feature type="transmembrane region" description="Helical" evidence="7">
    <location>
        <begin position="70"/>
        <end position="95"/>
    </location>
</feature>
<protein>
    <submittedName>
        <fullName evidence="8">Seven transmembrane protein 1</fullName>
    </submittedName>
</protein>
<feature type="transmembrane region" description="Helical" evidence="7">
    <location>
        <begin position="234"/>
        <end position="253"/>
    </location>
</feature>
<keyword evidence="9" id="KW-1185">Reference proteome</keyword>
<dbReference type="AlphaFoldDB" id="A0A1R1X2R4"/>
<evidence type="ECO:0000256" key="5">
    <source>
        <dbReference type="ARBA" id="ARBA00038039"/>
    </source>
</evidence>
<evidence type="ECO:0000256" key="7">
    <source>
        <dbReference type="SAM" id="Phobius"/>
    </source>
</evidence>
<sequence length="289" mass="32689">MIFITTTSPIRHVISQFFGYLSLLFSAIVTIPQVYENYVNKSGDSVSMIMLWIWVVADLLNFAGSVMQGIIFTAIVQALYFLLTDIIIITQTYYYRFYYKDGKLLQSDSEETIAQSQQLIAPNDNSSSNINSTTTSYGAVQATDSGSSNSIPSPATHSMSKRINTLLFKTSVIFAMIVVFYFYSVGIDMTFTNDYELSFWPQLFGYLSALLYAFSRVPQIMQNYKTKSVEGLSIIMFALTLASNIAYIISFFAESTELDHIIPALPWILGSAVSPFLDIIIFYQFYIYR</sequence>
<dbReference type="Pfam" id="PF04193">
    <property type="entry name" value="PQ-loop"/>
    <property type="match status" value="2"/>
</dbReference>
<dbReference type="PANTHER" id="PTHR16201:SF44">
    <property type="entry name" value="SEVEN TRANSMEMBRANE PROTEIN 1"/>
    <property type="match status" value="1"/>
</dbReference>
<dbReference type="FunFam" id="1.20.1280.290:FF:000009">
    <property type="entry name" value="PQ loop repeat family protein"/>
    <property type="match status" value="1"/>
</dbReference>
<evidence type="ECO:0000256" key="3">
    <source>
        <dbReference type="ARBA" id="ARBA00022989"/>
    </source>
</evidence>
<dbReference type="GO" id="GO:0015174">
    <property type="term" value="F:basic amino acid transmembrane transporter activity"/>
    <property type="evidence" value="ECO:0007669"/>
    <property type="project" value="UniProtKB-ARBA"/>
</dbReference>
<feature type="transmembrane region" description="Helical" evidence="7">
    <location>
        <begin position="166"/>
        <end position="185"/>
    </location>
</feature>
<evidence type="ECO:0000256" key="4">
    <source>
        <dbReference type="ARBA" id="ARBA00023136"/>
    </source>
</evidence>
<evidence type="ECO:0000256" key="6">
    <source>
        <dbReference type="ARBA" id="ARBA00050768"/>
    </source>
</evidence>
<dbReference type="SMART" id="SM00679">
    <property type="entry name" value="CTNS"/>
    <property type="match status" value="2"/>
</dbReference>
<reference evidence="8 9" key="1">
    <citation type="submission" date="2017-01" db="EMBL/GenBank/DDBJ databases">
        <authorList>
            <person name="Mah S.A."/>
            <person name="Swanson W.J."/>
            <person name="Moy G.W."/>
            <person name="Vacquier V.D."/>
        </authorList>
    </citation>
    <scope>NUCLEOTIDE SEQUENCE [LARGE SCALE GENOMIC DNA]</scope>
    <source>
        <strain evidence="8 9">GSMNP</strain>
    </source>
</reference>
<organism evidence="8 9">
    <name type="scientific">Smittium culicis</name>
    <dbReference type="NCBI Taxonomy" id="133412"/>
    <lineage>
        <taxon>Eukaryota</taxon>
        <taxon>Fungi</taxon>
        <taxon>Fungi incertae sedis</taxon>
        <taxon>Zoopagomycota</taxon>
        <taxon>Kickxellomycotina</taxon>
        <taxon>Harpellomycetes</taxon>
        <taxon>Harpellales</taxon>
        <taxon>Legeriomycetaceae</taxon>
        <taxon>Smittium</taxon>
    </lineage>
</organism>
<name>A0A1R1X2R4_9FUNG</name>
<comment type="caution">
    <text evidence="8">The sequence shown here is derived from an EMBL/GenBank/DDBJ whole genome shotgun (WGS) entry which is preliminary data.</text>
</comment>
<evidence type="ECO:0000313" key="8">
    <source>
        <dbReference type="EMBL" id="OMJ08904.1"/>
    </source>
</evidence>
<dbReference type="InterPro" id="IPR006603">
    <property type="entry name" value="PQ-loop_rpt"/>
</dbReference>
<dbReference type="EMBL" id="LSSN01005648">
    <property type="protein sequence ID" value="OMJ08904.1"/>
    <property type="molecule type" value="Genomic_DNA"/>
</dbReference>
<gene>
    <name evidence="8" type="ORF">AYI70_g11240</name>
</gene>
<comment type="similarity">
    <text evidence="5">Belongs to the laat-1 family.</text>
</comment>
<comment type="catalytic activity">
    <reaction evidence="6">
        <text>L-histidine(out) + L-arginine(in) = L-histidine(in) + L-arginine(out)</text>
        <dbReference type="Rhea" id="RHEA:71063"/>
        <dbReference type="ChEBI" id="CHEBI:32682"/>
        <dbReference type="ChEBI" id="CHEBI:57595"/>
    </reaction>
</comment>
<evidence type="ECO:0000256" key="1">
    <source>
        <dbReference type="ARBA" id="ARBA00004141"/>
    </source>
</evidence>
<dbReference type="PANTHER" id="PTHR16201">
    <property type="entry name" value="SEVEN TRANSMEMBRANE PROTEIN 1-RELATED"/>
    <property type="match status" value="1"/>
</dbReference>
<feature type="transmembrane region" description="Helical" evidence="7">
    <location>
        <begin position="265"/>
        <end position="288"/>
    </location>
</feature>
<dbReference type="Proteomes" id="UP000187283">
    <property type="component" value="Unassembled WGS sequence"/>
</dbReference>
<dbReference type="STRING" id="133412.A0A1R1X2R4"/>
<feature type="transmembrane region" description="Helical" evidence="7">
    <location>
        <begin position="197"/>
        <end position="214"/>
    </location>
</feature>
<dbReference type="InterPro" id="IPR051415">
    <property type="entry name" value="LAAT-1"/>
</dbReference>
<feature type="transmembrane region" description="Helical" evidence="7">
    <location>
        <begin position="17"/>
        <end position="35"/>
    </location>
</feature>
<dbReference type="GO" id="GO:0098852">
    <property type="term" value="C:lytic vacuole membrane"/>
    <property type="evidence" value="ECO:0007669"/>
    <property type="project" value="UniProtKB-ARBA"/>
</dbReference>
<proteinExistence type="inferred from homology"/>
<dbReference type="GO" id="GO:0034486">
    <property type="term" value="P:vacuolar transmembrane transport"/>
    <property type="evidence" value="ECO:0007669"/>
    <property type="project" value="UniProtKB-ARBA"/>
</dbReference>
<keyword evidence="3 7" id="KW-1133">Transmembrane helix</keyword>
<keyword evidence="4 7" id="KW-0472">Membrane</keyword>
<evidence type="ECO:0000313" key="9">
    <source>
        <dbReference type="Proteomes" id="UP000187283"/>
    </source>
</evidence>
<dbReference type="Gene3D" id="1.20.1280.290">
    <property type="match status" value="2"/>
</dbReference>
<accession>A0A1R1X2R4</accession>
<dbReference type="OrthoDB" id="8048523at2759"/>
<comment type="subcellular location">
    <subcellularLocation>
        <location evidence="1">Membrane</location>
        <topology evidence="1">Multi-pass membrane protein</topology>
    </subcellularLocation>
</comment>
<keyword evidence="2 7" id="KW-0812">Transmembrane</keyword>